<dbReference type="Proteomes" id="UP001153076">
    <property type="component" value="Unassembled WGS sequence"/>
</dbReference>
<sequence length="187" mass="20381">MICGWSDSKKHRSALSVVGAMVLRIAKLPSKSAKVAATDGRFRHEANHCCSYGVSFPARLACRQRLFIVAAQDHKSSGGSSDVKKAAVPNYNYVVPLDKTASCITRPLAEILRDLNKRIIDDIPGSALLNLFPTLAPCFTLVCTGYYFCIHLIFSIRYHADQALSFYAPGAASFSLSITSISFQCQA</sequence>
<dbReference type="AlphaFoldDB" id="A0A9Q1KYB4"/>
<dbReference type="GO" id="GO:0003677">
    <property type="term" value="F:DNA binding"/>
    <property type="evidence" value="ECO:0007669"/>
    <property type="project" value="InterPro"/>
</dbReference>
<dbReference type="OrthoDB" id="1935514at2759"/>
<accession>A0A9Q1KYB4</accession>
<evidence type="ECO:0000313" key="1">
    <source>
        <dbReference type="EMBL" id="KAJ8450782.1"/>
    </source>
</evidence>
<organism evidence="1 2">
    <name type="scientific">Carnegiea gigantea</name>
    <dbReference type="NCBI Taxonomy" id="171969"/>
    <lineage>
        <taxon>Eukaryota</taxon>
        <taxon>Viridiplantae</taxon>
        <taxon>Streptophyta</taxon>
        <taxon>Embryophyta</taxon>
        <taxon>Tracheophyta</taxon>
        <taxon>Spermatophyta</taxon>
        <taxon>Magnoliopsida</taxon>
        <taxon>eudicotyledons</taxon>
        <taxon>Gunneridae</taxon>
        <taxon>Pentapetalae</taxon>
        <taxon>Caryophyllales</taxon>
        <taxon>Cactineae</taxon>
        <taxon>Cactaceae</taxon>
        <taxon>Cactoideae</taxon>
        <taxon>Echinocereeae</taxon>
        <taxon>Carnegiea</taxon>
    </lineage>
</organism>
<proteinExistence type="predicted"/>
<keyword evidence="2" id="KW-1185">Reference proteome</keyword>
<dbReference type="PANTHER" id="PTHR34050">
    <property type="entry name" value="DNA REPAIR RAD52-LIKE PROTEIN 2, CHLOROPLASTIC"/>
    <property type="match status" value="1"/>
</dbReference>
<comment type="caution">
    <text evidence="1">The sequence shown here is derived from an EMBL/GenBank/DDBJ whole genome shotgun (WGS) entry which is preliminary data.</text>
</comment>
<name>A0A9Q1KYB4_9CARY</name>
<gene>
    <name evidence="1" type="ORF">Cgig2_032407</name>
</gene>
<protein>
    <submittedName>
        <fullName evidence="1">Uncharacterized protein</fullName>
    </submittedName>
</protein>
<dbReference type="GO" id="GO:0000724">
    <property type="term" value="P:double-strand break repair via homologous recombination"/>
    <property type="evidence" value="ECO:0007669"/>
    <property type="project" value="InterPro"/>
</dbReference>
<evidence type="ECO:0000313" key="2">
    <source>
        <dbReference type="Proteomes" id="UP001153076"/>
    </source>
</evidence>
<dbReference type="EMBL" id="JAKOGI010000012">
    <property type="protein sequence ID" value="KAJ8450782.1"/>
    <property type="molecule type" value="Genomic_DNA"/>
</dbReference>
<dbReference type="InterPro" id="IPR037489">
    <property type="entry name" value="RAD52-like"/>
</dbReference>
<reference evidence="1" key="1">
    <citation type="submission" date="2022-04" db="EMBL/GenBank/DDBJ databases">
        <title>Carnegiea gigantea Genome sequencing and assembly v2.</title>
        <authorList>
            <person name="Copetti D."/>
            <person name="Sanderson M.J."/>
            <person name="Burquez A."/>
            <person name="Wojciechowski M.F."/>
        </authorList>
    </citation>
    <scope>NUCLEOTIDE SEQUENCE</scope>
    <source>
        <strain evidence="1">SGP5-SGP5p</strain>
        <tissue evidence="1">Aerial part</tissue>
    </source>
</reference>
<dbReference type="PANTHER" id="PTHR34050:SF3">
    <property type="entry name" value="DNA REPAIR RAD52-LIKE PROTEIN 2, CHLOROPLASTIC"/>
    <property type="match status" value="1"/>
</dbReference>